<keyword evidence="3" id="KW-1185">Reference proteome</keyword>
<dbReference type="PROSITE" id="PS50943">
    <property type="entry name" value="HTH_CROC1"/>
    <property type="match status" value="1"/>
</dbReference>
<accession>A0ABW0YZV1</accession>
<evidence type="ECO:0000259" key="1">
    <source>
        <dbReference type="PROSITE" id="PS50943"/>
    </source>
</evidence>
<dbReference type="Pfam" id="PF19054">
    <property type="entry name" value="DUF5753"/>
    <property type="match status" value="1"/>
</dbReference>
<evidence type="ECO:0000313" key="2">
    <source>
        <dbReference type="EMBL" id="MFC5721707.1"/>
    </source>
</evidence>
<protein>
    <submittedName>
        <fullName evidence="2">Scr1 family TA system antitoxin-like transcriptional regulator</fullName>
    </submittedName>
</protein>
<reference evidence="3" key="1">
    <citation type="journal article" date="2019" name="Int. J. Syst. Evol. Microbiol.">
        <title>The Global Catalogue of Microorganisms (GCM) 10K type strain sequencing project: providing services to taxonomists for standard genome sequencing and annotation.</title>
        <authorList>
            <consortium name="The Broad Institute Genomics Platform"/>
            <consortium name="The Broad Institute Genome Sequencing Center for Infectious Disease"/>
            <person name="Wu L."/>
            <person name="Ma J."/>
        </authorList>
    </citation>
    <scope>NUCLEOTIDE SEQUENCE [LARGE SCALE GENOMIC DNA]</scope>
    <source>
        <strain evidence="3">CGMCC 4.7304</strain>
    </source>
</reference>
<dbReference type="SMART" id="SM00530">
    <property type="entry name" value="HTH_XRE"/>
    <property type="match status" value="1"/>
</dbReference>
<organism evidence="2 3">
    <name type="scientific">Streptomyces gamaensis</name>
    <dbReference type="NCBI Taxonomy" id="1763542"/>
    <lineage>
        <taxon>Bacteria</taxon>
        <taxon>Bacillati</taxon>
        <taxon>Actinomycetota</taxon>
        <taxon>Actinomycetes</taxon>
        <taxon>Kitasatosporales</taxon>
        <taxon>Streptomycetaceae</taxon>
        <taxon>Streptomyces</taxon>
    </lineage>
</organism>
<dbReference type="SUPFAM" id="SSF47413">
    <property type="entry name" value="lambda repressor-like DNA-binding domains"/>
    <property type="match status" value="1"/>
</dbReference>
<feature type="domain" description="HTH cro/C1-type" evidence="1">
    <location>
        <begin position="22"/>
        <end position="57"/>
    </location>
</feature>
<evidence type="ECO:0000313" key="3">
    <source>
        <dbReference type="Proteomes" id="UP001596083"/>
    </source>
</evidence>
<dbReference type="Pfam" id="PF13560">
    <property type="entry name" value="HTH_31"/>
    <property type="match status" value="1"/>
</dbReference>
<dbReference type="RefSeq" id="WP_390317045.1">
    <property type="nucleotide sequence ID" value="NZ_JBHSPB010000009.1"/>
</dbReference>
<dbReference type="InterPro" id="IPR001387">
    <property type="entry name" value="Cro/C1-type_HTH"/>
</dbReference>
<dbReference type="Proteomes" id="UP001596083">
    <property type="component" value="Unassembled WGS sequence"/>
</dbReference>
<proteinExistence type="predicted"/>
<dbReference type="EMBL" id="JBHSPB010000009">
    <property type="protein sequence ID" value="MFC5721707.1"/>
    <property type="molecule type" value="Genomic_DNA"/>
</dbReference>
<dbReference type="InterPro" id="IPR010982">
    <property type="entry name" value="Lambda_DNA-bd_dom_sf"/>
</dbReference>
<gene>
    <name evidence="2" type="ORF">ACFP1Z_16160</name>
</gene>
<dbReference type="Gene3D" id="1.10.260.40">
    <property type="entry name" value="lambda repressor-like DNA-binding domains"/>
    <property type="match status" value="1"/>
</dbReference>
<comment type="caution">
    <text evidence="2">The sequence shown here is derived from an EMBL/GenBank/DDBJ whole genome shotgun (WGS) entry which is preliminary data.</text>
</comment>
<sequence>MPARPKVLKPERSARDLFGSKLRARREREGLSLEKLAGLVKVSKSHLSRIETAEVMPPPQLPALLDVAFSTDGIFEELYALACREAHPDPFARYKALEVCAQRIQEYSGQFIPGLLQTEGYARCLFETADPRKSPEAIEELLVERMARQAVLCSDSPPDHSVVLDEEALWRGFGGAAVMRDQLALLARLTLTATTTLQVVPLAHGGHALTGSSLNMLTLGDGTQVALEEGNSRRALLEDAVTVRKRQRSFDVLRSCALSPKDSATLIRSVMETLPGEPES</sequence>
<name>A0ABW0YZV1_9ACTN</name>
<dbReference type="CDD" id="cd00093">
    <property type="entry name" value="HTH_XRE"/>
    <property type="match status" value="1"/>
</dbReference>
<dbReference type="InterPro" id="IPR043917">
    <property type="entry name" value="DUF5753"/>
</dbReference>